<reference evidence="3 4" key="1">
    <citation type="submission" date="2019-04" db="EMBL/GenBank/DDBJ databases">
        <title>Sphingomonas psychrotolerans sp. nov., isolated from soil in the Tianshan Mountains, Xinjiang, China.</title>
        <authorList>
            <person name="Luo Y."/>
            <person name="Sheng H."/>
        </authorList>
    </citation>
    <scope>NUCLEOTIDE SEQUENCE [LARGE SCALE GENOMIC DNA]</scope>
    <source>
        <strain evidence="3 4">ZFGT-11</strain>
    </source>
</reference>
<dbReference type="PANTHER" id="PTHR42970:SF1">
    <property type="entry name" value="PECTATE LYASE C-RELATED"/>
    <property type="match status" value="1"/>
</dbReference>
<dbReference type="SUPFAM" id="SSF51126">
    <property type="entry name" value="Pectin lyase-like"/>
    <property type="match status" value="1"/>
</dbReference>
<dbReference type="RefSeq" id="WP_135965361.1">
    <property type="nucleotide sequence ID" value="NZ_SRXT01000007.1"/>
</dbReference>
<comment type="caution">
    <text evidence="3">The sequence shown here is derived from an EMBL/GenBank/DDBJ whole genome shotgun (WGS) entry which is preliminary data.</text>
</comment>
<dbReference type="Gene3D" id="2.160.20.10">
    <property type="entry name" value="Single-stranded right-handed beta-helix, Pectin lyase-like"/>
    <property type="match status" value="1"/>
</dbReference>
<dbReference type="InterPro" id="IPR011050">
    <property type="entry name" value="Pectin_lyase_fold/virulence"/>
</dbReference>
<dbReference type="InterPro" id="IPR012334">
    <property type="entry name" value="Pectin_lyas_fold"/>
</dbReference>
<dbReference type="EMBL" id="SRXT01000007">
    <property type="protein sequence ID" value="TGX50445.1"/>
    <property type="molecule type" value="Genomic_DNA"/>
</dbReference>
<dbReference type="PANTHER" id="PTHR42970">
    <property type="entry name" value="PECTATE LYASE C-RELATED"/>
    <property type="match status" value="1"/>
</dbReference>
<evidence type="ECO:0000256" key="2">
    <source>
        <dbReference type="ARBA" id="ARBA00023180"/>
    </source>
</evidence>
<dbReference type="Proteomes" id="UP000306147">
    <property type="component" value="Unassembled WGS sequence"/>
</dbReference>
<name>A0A4S1X4S3_9SPHN</name>
<evidence type="ECO:0000313" key="3">
    <source>
        <dbReference type="EMBL" id="TGX50445.1"/>
    </source>
</evidence>
<dbReference type="AlphaFoldDB" id="A0A4S1X4S3"/>
<evidence type="ECO:0000256" key="1">
    <source>
        <dbReference type="ARBA" id="ARBA00022723"/>
    </source>
</evidence>
<keyword evidence="1" id="KW-0479">Metal-binding</keyword>
<accession>A0A4S1X4S3</accession>
<evidence type="ECO:0000313" key="4">
    <source>
        <dbReference type="Proteomes" id="UP000306147"/>
    </source>
</evidence>
<proteinExistence type="predicted"/>
<dbReference type="GO" id="GO:0046872">
    <property type="term" value="F:metal ion binding"/>
    <property type="evidence" value="ECO:0007669"/>
    <property type="project" value="UniProtKB-KW"/>
</dbReference>
<protein>
    <submittedName>
        <fullName evidence="3">Uncharacterized protein</fullName>
    </submittedName>
</protein>
<keyword evidence="2" id="KW-0325">Glycoprotein</keyword>
<gene>
    <name evidence="3" type="ORF">E5A73_18765</name>
</gene>
<organism evidence="3 4">
    <name type="scientific">Sphingomonas gei</name>
    <dbReference type="NCBI Taxonomy" id="1395960"/>
    <lineage>
        <taxon>Bacteria</taxon>
        <taxon>Pseudomonadati</taxon>
        <taxon>Pseudomonadota</taxon>
        <taxon>Alphaproteobacteria</taxon>
        <taxon>Sphingomonadales</taxon>
        <taxon>Sphingomonadaceae</taxon>
        <taxon>Sphingomonas</taxon>
    </lineage>
</organism>
<sequence length="175" mass="19166">MSASARFSDPEQGFYVLTVQWSIISESLTHSLDAKGEHGYGSLIRGRRGSLTSFHHNLWANHAARMPRPGNYDVPEIDPIGPLVDFRSNVSIIGAARIRATTPTRPRARYNFIDNAYVAGPQSKKPVAFDESTMLAKAWFAGNSMNGGIPAGSWSFVTAWHPRAIASPHRSTSGR</sequence>
<dbReference type="InterPro" id="IPR052063">
    <property type="entry name" value="Polysaccharide_Lyase_1"/>
</dbReference>
<dbReference type="OrthoDB" id="8737820at2"/>
<keyword evidence="4" id="KW-1185">Reference proteome</keyword>